<organism evidence="2 3">
    <name type="scientific">Peronospora matthiolae</name>
    <dbReference type="NCBI Taxonomy" id="2874970"/>
    <lineage>
        <taxon>Eukaryota</taxon>
        <taxon>Sar</taxon>
        <taxon>Stramenopiles</taxon>
        <taxon>Oomycota</taxon>
        <taxon>Peronosporomycetes</taxon>
        <taxon>Peronosporales</taxon>
        <taxon>Peronosporaceae</taxon>
        <taxon>Peronospora</taxon>
    </lineage>
</organism>
<proteinExistence type="predicted"/>
<name>A0AAV1U107_9STRA</name>
<dbReference type="EMBL" id="CAKLBY020000105">
    <property type="protein sequence ID" value="CAK7927013.1"/>
    <property type="molecule type" value="Genomic_DNA"/>
</dbReference>
<comment type="caution">
    <text evidence="2">The sequence shown here is derived from an EMBL/GenBank/DDBJ whole genome shotgun (WGS) entry which is preliminary data.</text>
</comment>
<sequence>MYPSQRIKPARVRETCTPDVEMESVRSPISRPEFFDPKEADLNDSGQEEWRRAIVATIETQQEGGAIPRRIRVSAMTELKEFSGKDRDEDRARSCINKVKSAFLRDQTPDEETCLVFSDLYTGPARNWYNQLSQSTRHK</sequence>
<evidence type="ECO:0008006" key="4">
    <source>
        <dbReference type="Google" id="ProtNLM"/>
    </source>
</evidence>
<feature type="region of interest" description="Disordered" evidence="1">
    <location>
        <begin position="1"/>
        <end position="46"/>
    </location>
</feature>
<accession>A0AAV1U107</accession>
<reference evidence="2" key="1">
    <citation type="submission" date="2024-01" db="EMBL/GenBank/DDBJ databases">
        <authorList>
            <person name="Webb A."/>
        </authorList>
    </citation>
    <scope>NUCLEOTIDE SEQUENCE</scope>
    <source>
        <strain evidence="2">Pm1</strain>
    </source>
</reference>
<evidence type="ECO:0000256" key="1">
    <source>
        <dbReference type="SAM" id="MobiDB-lite"/>
    </source>
</evidence>
<evidence type="ECO:0000313" key="2">
    <source>
        <dbReference type="EMBL" id="CAK7927013.1"/>
    </source>
</evidence>
<evidence type="ECO:0000313" key="3">
    <source>
        <dbReference type="Proteomes" id="UP001162060"/>
    </source>
</evidence>
<protein>
    <recommendedName>
        <fullName evidence="4">Retrotransposon gag domain-containing protein</fullName>
    </recommendedName>
</protein>
<dbReference type="AlphaFoldDB" id="A0AAV1U107"/>
<gene>
    <name evidence="2" type="ORF">PM001_LOCUS12163</name>
</gene>
<dbReference type="Proteomes" id="UP001162060">
    <property type="component" value="Unassembled WGS sequence"/>
</dbReference>